<feature type="transmembrane region" description="Helical" evidence="1">
    <location>
        <begin position="51"/>
        <end position="70"/>
    </location>
</feature>
<dbReference type="AlphaFoldDB" id="A0A068SY15"/>
<protein>
    <submittedName>
        <fullName evidence="2">Uncharacterized protein</fullName>
    </submittedName>
</protein>
<gene>
    <name evidence="2" type="ORF">RG540_PA04540</name>
</gene>
<dbReference type="eggNOG" id="COG1215">
    <property type="taxonomic scope" value="Bacteria"/>
</dbReference>
<keyword evidence="1" id="KW-0812">Transmembrane</keyword>
<dbReference type="Proteomes" id="UP000028181">
    <property type="component" value="Plasmid pHAMBI540a"/>
</dbReference>
<evidence type="ECO:0000313" key="2">
    <source>
        <dbReference type="EMBL" id="CDN51132.1"/>
    </source>
</evidence>
<keyword evidence="2" id="KW-0614">Plasmid</keyword>
<evidence type="ECO:0000313" key="3">
    <source>
        <dbReference type="Proteomes" id="UP000028181"/>
    </source>
</evidence>
<accession>A0A068SY15</accession>
<sequence length="91" mass="10297">MLETPVDGIPAGVLSLFIIDTINILGSYLIFVGLGRGPMVEHERRLVGRRWIGVPLYWMMTSAAAWRAVIDLRSKPFFWNKTPLQPTGKRT</sequence>
<evidence type="ECO:0000256" key="1">
    <source>
        <dbReference type="SAM" id="Phobius"/>
    </source>
</evidence>
<name>A0A068SY15_NEOGA</name>
<dbReference type="HOGENOM" id="CLU_2423913_0_0_5"/>
<organism evidence="2 3">
    <name type="scientific">Neorhizobium galegae bv. orientalis str. HAMBI 540</name>
    <dbReference type="NCBI Taxonomy" id="1028800"/>
    <lineage>
        <taxon>Bacteria</taxon>
        <taxon>Pseudomonadati</taxon>
        <taxon>Pseudomonadota</taxon>
        <taxon>Alphaproteobacteria</taxon>
        <taxon>Hyphomicrobiales</taxon>
        <taxon>Rhizobiaceae</taxon>
        <taxon>Rhizobium/Agrobacterium group</taxon>
        <taxon>Neorhizobium</taxon>
    </lineage>
</organism>
<keyword evidence="1" id="KW-1133">Transmembrane helix</keyword>
<dbReference type="PATRIC" id="fig|1028800.3.peg.5073"/>
<dbReference type="EMBL" id="HG938354">
    <property type="protein sequence ID" value="CDN51132.1"/>
    <property type="molecule type" value="Genomic_DNA"/>
</dbReference>
<proteinExistence type="predicted"/>
<feature type="transmembrane region" description="Helical" evidence="1">
    <location>
        <begin position="12"/>
        <end position="31"/>
    </location>
</feature>
<reference evidence="3" key="1">
    <citation type="journal article" date="2014" name="BMC Genomics">
        <title>Genome sequencing of two Neorhizobium galegae strains reveals a noeT gene responsible for the unusual acetylation of the nodulation factors.</title>
        <authorList>
            <person name="Osterman J."/>
            <person name="Marsh J."/>
            <person name="Laine P.K."/>
            <person name="Zeng Z."/>
            <person name="Alatalo E."/>
            <person name="Sullivan J.T."/>
            <person name="Young J.P."/>
            <person name="Thomas-Oates J."/>
            <person name="Paulin L."/>
            <person name="Lindstrom K."/>
        </authorList>
    </citation>
    <scope>NUCLEOTIDE SEQUENCE [LARGE SCALE GENOMIC DNA]</scope>
    <source>
        <strain evidence="3">HAMBI 540</strain>
    </source>
</reference>
<geneLocation type="plasmid" evidence="3">
    <name>II</name>
</geneLocation>
<dbReference type="KEGG" id="ngg:RG540_PA04540"/>
<keyword evidence="3" id="KW-1185">Reference proteome</keyword>
<keyword evidence="1" id="KW-0472">Membrane</keyword>